<dbReference type="EMBL" id="CP048029">
    <property type="protein sequence ID" value="QIK37620.1"/>
    <property type="molecule type" value="Genomic_DNA"/>
</dbReference>
<name>A0A6G7VCI7_9GAMM</name>
<evidence type="ECO:0000313" key="1">
    <source>
        <dbReference type="EMBL" id="QIK37620.1"/>
    </source>
</evidence>
<dbReference type="AlphaFoldDB" id="A0A6G7VCI7"/>
<dbReference type="KEGG" id="cjap:GWK36_06070"/>
<organism evidence="1 2">
    <name type="scientific">Caldichromatium japonicum</name>
    <dbReference type="NCBI Taxonomy" id="2699430"/>
    <lineage>
        <taxon>Bacteria</taxon>
        <taxon>Pseudomonadati</taxon>
        <taxon>Pseudomonadota</taxon>
        <taxon>Gammaproteobacteria</taxon>
        <taxon>Chromatiales</taxon>
        <taxon>Chromatiaceae</taxon>
        <taxon>Caldichromatium</taxon>
    </lineage>
</organism>
<evidence type="ECO:0000313" key="2">
    <source>
        <dbReference type="Proteomes" id="UP000502699"/>
    </source>
</evidence>
<protein>
    <submittedName>
        <fullName evidence="1">Uncharacterized protein</fullName>
    </submittedName>
</protein>
<keyword evidence="2" id="KW-1185">Reference proteome</keyword>
<sequence length="85" mass="9424">MDALSERVEGISHSVGYSLENAAYNGLSLILSTQGIALHGRLLRRYLGDYQLIDKKHMLFIVGMERRDMRLLSFAAREGAQGQGG</sequence>
<accession>A0A6G7VCI7</accession>
<dbReference type="RefSeq" id="WP_166270385.1">
    <property type="nucleotide sequence ID" value="NZ_CP048029.1"/>
</dbReference>
<dbReference type="Proteomes" id="UP000502699">
    <property type="component" value="Chromosome"/>
</dbReference>
<gene>
    <name evidence="1" type="ORF">GWK36_06070</name>
</gene>
<reference evidence="2" key="1">
    <citation type="submission" date="2020-01" db="EMBL/GenBank/DDBJ databases">
        <title>Caldichromatium gen. nov., sp. nov., a thermophilic purple sulfur bacterium member of the family Chromatiaceae isolated from Nakabusa hot spring, Japan.</title>
        <authorList>
            <person name="Saini M.K."/>
            <person name="Hanada S."/>
            <person name="Tank M."/>
        </authorList>
    </citation>
    <scope>NUCLEOTIDE SEQUENCE [LARGE SCALE GENOMIC DNA]</scope>
    <source>
        <strain evidence="2">No.7</strain>
    </source>
</reference>
<proteinExistence type="predicted"/>